<reference evidence="8 9" key="1">
    <citation type="submission" date="2019-07" db="EMBL/GenBank/DDBJ databases">
        <title>Whole genome shotgun sequence of Actinotalea fermentans NBRC 105374.</title>
        <authorList>
            <person name="Hosoyama A."/>
            <person name="Uohara A."/>
            <person name="Ohji S."/>
            <person name="Ichikawa N."/>
        </authorList>
    </citation>
    <scope>NUCLEOTIDE SEQUENCE [LARGE SCALE GENOMIC DNA]</scope>
    <source>
        <strain evidence="8 9">NBRC 105374</strain>
    </source>
</reference>
<feature type="domain" description="HTH deoR-type" evidence="7">
    <location>
        <begin position="7"/>
        <end position="62"/>
    </location>
</feature>
<dbReference type="SUPFAM" id="SSF100950">
    <property type="entry name" value="NagB/RpiA/CoA transferase-like"/>
    <property type="match status" value="1"/>
</dbReference>
<evidence type="ECO:0000256" key="1">
    <source>
        <dbReference type="ARBA" id="ARBA00021390"/>
    </source>
</evidence>
<dbReference type="SUPFAM" id="SSF46785">
    <property type="entry name" value="Winged helix' DNA-binding domain"/>
    <property type="match status" value="1"/>
</dbReference>
<evidence type="ECO:0000256" key="4">
    <source>
        <dbReference type="ARBA" id="ARBA00023125"/>
    </source>
</evidence>
<dbReference type="GO" id="GO:0003677">
    <property type="term" value="F:DNA binding"/>
    <property type="evidence" value="ECO:0007669"/>
    <property type="project" value="UniProtKB-KW"/>
</dbReference>
<dbReference type="SMART" id="SM01134">
    <property type="entry name" value="DeoRC"/>
    <property type="match status" value="1"/>
</dbReference>
<accession>A0A511Z159</accession>
<keyword evidence="3" id="KW-0805">Transcription regulation</keyword>
<name>A0A511Z159_9CELL</name>
<gene>
    <name evidence="8" type="ORF">AFE02nite_29080</name>
</gene>
<dbReference type="Pfam" id="PF08220">
    <property type="entry name" value="HTH_DeoR"/>
    <property type="match status" value="1"/>
</dbReference>
<dbReference type="InterPro" id="IPR037171">
    <property type="entry name" value="NagB/RpiA_transferase-like"/>
</dbReference>
<dbReference type="InterPro" id="IPR014036">
    <property type="entry name" value="DeoR-like_C"/>
</dbReference>
<organism evidence="8 9">
    <name type="scientific">Actinotalea fermentans</name>
    <dbReference type="NCBI Taxonomy" id="43671"/>
    <lineage>
        <taxon>Bacteria</taxon>
        <taxon>Bacillati</taxon>
        <taxon>Actinomycetota</taxon>
        <taxon>Actinomycetes</taxon>
        <taxon>Micrococcales</taxon>
        <taxon>Cellulomonadaceae</taxon>
        <taxon>Actinotalea</taxon>
    </lineage>
</organism>
<evidence type="ECO:0000256" key="3">
    <source>
        <dbReference type="ARBA" id="ARBA00023015"/>
    </source>
</evidence>
<evidence type="ECO:0000259" key="7">
    <source>
        <dbReference type="PROSITE" id="PS51000"/>
    </source>
</evidence>
<dbReference type="InterPro" id="IPR018356">
    <property type="entry name" value="Tscrpt_reg_HTH_DeoR_CS"/>
</dbReference>
<dbReference type="InterPro" id="IPR036388">
    <property type="entry name" value="WH-like_DNA-bd_sf"/>
</dbReference>
<dbReference type="AlphaFoldDB" id="A0A511Z159"/>
<dbReference type="Pfam" id="PF00455">
    <property type="entry name" value="DeoRC"/>
    <property type="match status" value="1"/>
</dbReference>
<comment type="function">
    <text evidence="6">Repressor of the lactose catabolism operon. Galactose-6-phosphate is the inducer.</text>
</comment>
<dbReference type="InterPro" id="IPR001034">
    <property type="entry name" value="DeoR_HTH"/>
</dbReference>
<keyword evidence="5" id="KW-0804">Transcription</keyword>
<comment type="caution">
    <text evidence="8">The sequence shown here is derived from an EMBL/GenBank/DDBJ whole genome shotgun (WGS) entry which is preliminary data.</text>
</comment>
<dbReference type="SMART" id="SM00420">
    <property type="entry name" value="HTH_DEOR"/>
    <property type="match status" value="1"/>
</dbReference>
<dbReference type="Proteomes" id="UP000321484">
    <property type="component" value="Unassembled WGS sequence"/>
</dbReference>
<dbReference type="EMBL" id="BJYK01000009">
    <property type="protein sequence ID" value="GEN81174.1"/>
    <property type="molecule type" value="Genomic_DNA"/>
</dbReference>
<sequence length="256" mass="26711">MNEHVESSERAEVILGELALSGRVAVADLAERLGASEMTIRRDLEALEAQDCLRRVRGGAVAVAGRGAALPFATRRRLGWETKQRLAARVAALVGDRETLVLDNGTTCLAVAERLAGRPLTVVPLSLHAATVLGERTGVRLILPGGEVEPVELAFRGSRAVESVRALHVDVAVISGCAADPAHGITSTTLDDADLKRAAIAAAGRTVLVVEGDKLARTATFPVAPVTDVDTLVTTHDADPAALAAYREGGVDVVLV</sequence>
<evidence type="ECO:0000313" key="9">
    <source>
        <dbReference type="Proteomes" id="UP000321484"/>
    </source>
</evidence>
<keyword evidence="4" id="KW-0238">DNA-binding</keyword>
<dbReference type="PROSITE" id="PS51000">
    <property type="entry name" value="HTH_DEOR_2"/>
    <property type="match status" value="1"/>
</dbReference>
<dbReference type="Gene3D" id="1.10.10.10">
    <property type="entry name" value="Winged helix-like DNA-binding domain superfamily/Winged helix DNA-binding domain"/>
    <property type="match status" value="1"/>
</dbReference>
<dbReference type="PRINTS" id="PR00037">
    <property type="entry name" value="HTHLACR"/>
</dbReference>
<dbReference type="PROSITE" id="PS00894">
    <property type="entry name" value="HTH_DEOR_1"/>
    <property type="match status" value="1"/>
</dbReference>
<dbReference type="PANTHER" id="PTHR30363">
    <property type="entry name" value="HTH-TYPE TRANSCRIPTIONAL REGULATOR SRLR-RELATED"/>
    <property type="match status" value="1"/>
</dbReference>
<keyword evidence="2" id="KW-0678">Repressor</keyword>
<evidence type="ECO:0000256" key="6">
    <source>
        <dbReference type="ARBA" id="ARBA00024937"/>
    </source>
</evidence>
<evidence type="ECO:0000256" key="5">
    <source>
        <dbReference type="ARBA" id="ARBA00023163"/>
    </source>
</evidence>
<dbReference type="PANTHER" id="PTHR30363:SF4">
    <property type="entry name" value="GLYCEROL-3-PHOSPHATE REGULON REPRESSOR"/>
    <property type="match status" value="1"/>
</dbReference>
<proteinExistence type="predicted"/>
<evidence type="ECO:0000256" key="2">
    <source>
        <dbReference type="ARBA" id="ARBA00022491"/>
    </source>
</evidence>
<keyword evidence="9" id="KW-1185">Reference proteome</keyword>
<evidence type="ECO:0000313" key="8">
    <source>
        <dbReference type="EMBL" id="GEN81174.1"/>
    </source>
</evidence>
<dbReference type="InterPro" id="IPR036390">
    <property type="entry name" value="WH_DNA-bd_sf"/>
</dbReference>
<dbReference type="InterPro" id="IPR050313">
    <property type="entry name" value="Carb_Metab_HTH_regulators"/>
</dbReference>
<protein>
    <recommendedName>
        <fullName evidence="1">Lactose phosphotransferase system repressor</fullName>
    </recommendedName>
</protein>
<dbReference type="GO" id="GO:0003700">
    <property type="term" value="F:DNA-binding transcription factor activity"/>
    <property type="evidence" value="ECO:0007669"/>
    <property type="project" value="InterPro"/>
</dbReference>